<evidence type="ECO:0000313" key="2">
    <source>
        <dbReference type="EMBL" id="MFD2468895.1"/>
    </source>
</evidence>
<feature type="chain" id="PRO_5046873502" description="Lipoprotein" evidence="1">
    <location>
        <begin position="21"/>
        <end position="147"/>
    </location>
</feature>
<comment type="caution">
    <text evidence="2">The sequence shown here is derived from an EMBL/GenBank/DDBJ whole genome shotgun (WGS) entry which is preliminary data.</text>
</comment>
<accession>A0ABW5H6Z5</accession>
<evidence type="ECO:0000313" key="3">
    <source>
        <dbReference type="Proteomes" id="UP001597483"/>
    </source>
</evidence>
<evidence type="ECO:0008006" key="4">
    <source>
        <dbReference type="Google" id="ProtNLM"/>
    </source>
</evidence>
<keyword evidence="3" id="KW-1185">Reference proteome</keyword>
<keyword evidence="1" id="KW-0732">Signal</keyword>
<organism evidence="2 3">
    <name type="scientific">Amycolatopsis silviterrae</name>
    <dbReference type="NCBI Taxonomy" id="1656914"/>
    <lineage>
        <taxon>Bacteria</taxon>
        <taxon>Bacillati</taxon>
        <taxon>Actinomycetota</taxon>
        <taxon>Actinomycetes</taxon>
        <taxon>Pseudonocardiales</taxon>
        <taxon>Pseudonocardiaceae</taxon>
        <taxon>Amycolatopsis</taxon>
    </lineage>
</organism>
<protein>
    <recommendedName>
        <fullName evidence="4">Lipoprotein</fullName>
    </recommendedName>
</protein>
<feature type="signal peptide" evidence="1">
    <location>
        <begin position="1"/>
        <end position="20"/>
    </location>
</feature>
<name>A0ABW5H6Z5_9PSEU</name>
<sequence length="147" mass="15778">MIVAGAVLLLLLLLSGCSSVQDTVNDACSDVKDVVNAVPKFGDPTHAGVTVPALTKQIEAAQKAQQAFERADVGFRGSWERMIKALQESVTAWKGWDNKSRPGASDMYFMLRLGDAKKGVDEAKGALNAAAGKSGFTECGERIQWKY</sequence>
<evidence type="ECO:0000256" key="1">
    <source>
        <dbReference type="SAM" id="SignalP"/>
    </source>
</evidence>
<dbReference type="RefSeq" id="WP_378304849.1">
    <property type="nucleotide sequence ID" value="NZ_JBHUKS010000011.1"/>
</dbReference>
<reference evidence="3" key="1">
    <citation type="journal article" date="2019" name="Int. J. Syst. Evol. Microbiol.">
        <title>The Global Catalogue of Microorganisms (GCM) 10K type strain sequencing project: providing services to taxonomists for standard genome sequencing and annotation.</title>
        <authorList>
            <consortium name="The Broad Institute Genomics Platform"/>
            <consortium name="The Broad Institute Genome Sequencing Center for Infectious Disease"/>
            <person name="Wu L."/>
            <person name="Ma J."/>
        </authorList>
    </citation>
    <scope>NUCLEOTIDE SEQUENCE [LARGE SCALE GENOMIC DNA]</scope>
    <source>
        <strain evidence="3">CGMCC 4.7641</strain>
    </source>
</reference>
<proteinExistence type="predicted"/>
<gene>
    <name evidence="2" type="ORF">ACFSVL_16010</name>
</gene>
<dbReference type="EMBL" id="JBHUKS010000011">
    <property type="protein sequence ID" value="MFD2468895.1"/>
    <property type="molecule type" value="Genomic_DNA"/>
</dbReference>
<dbReference type="Proteomes" id="UP001597483">
    <property type="component" value="Unassembled WGS sequence"/>
</dbReference>